<evidence type="ECO:0000313" key="3">
    <source>
        <dbReference type="Proteomes" id="UP001194746"/>
    </source>
</evidence>
<protein>
    <submittedName>
        <fullName evidence="2">Uncharacterized protein</fullName>
    </submittedName>
</protein>
<reference evidence="2" key="1">
    <citation type="journal article" date="2019" name="Beilstein J. Org. Chem.">
        <title>Nanangenines: drimane sesquiterpenoids as the dominant metabolite cohort of a novel Australian fungus, Aspergillus nanangensis.</title>
        <authorList>
            <person name="Lacey H.J."/>
            <person name="Gilchrist C.L.M."/>
            <person name="Crombie A."/>
            <person name="Kalaitzis J.A."/>
            <person name="Vuong D."/>
            <person name="Rutledge P.J."/>
            <person name="Turner P."/>
            <person name="Pitt J.I."/>
            <person name="Lacey E."/>
            <person name="Chooi Y.H."/>
            <person name="Piggott A.M."/>
        </authorList>
    </citation>
    <scope>NUCLEOTIDE SEQUENCE</scope>
    <source>
        <strain evidence="2">MST-FP2251</strain>
    </source>
</reference>
<keyword evidence="3" id="KW-1185">Reference proteome</keyword>
<evidence type="ECO:0000313" key="2">
    <source>
        <dbReference type="EMBL" id="KAF9882764.1"/>
    </source>
</evidence>
<feature type="region of interest" description="Disordered" evidence="1">
    <location>
        <begin position="332"/>
        <end position="351"/>
    </location>
</feature>
<proteinExistence type="predicted"/>
<sequence>MAPIPSISSRFESSATSSTQWRSLLQEVKLLYIQHQYKQCASRSLDILHIIHGPAHPIYKTYLYFYSAISYEAMGRTAHNYSAKKLSLLHSALDYFVTCNAVLPFPGGSLADDGDSSPTSLVDSMFCSSERPSSTCSLASSVTDISDIDNGSDDPFVSDTDTGGDLSFNAKLKSASDPTVPMSWLMPAPLRVQKSGDNLQPLKLAFGDPSEPRINTRAPRPPPLPIKIVPLSVSNSELQREAKVNLANQTKIAPSPSQMATINTPQVDLCPMMQITDPSTTRYHDTLHSLRAQIHSSISAMHCLIDEVTELQHARRATRNFRRSASFWSFSPVKNDKAQSPAPPRSPVQETMEQRIVRLRADGWKTVGLRAPKRGWKGTQYYQAYCTDVLNELCQG</sequence>
<dbReference type="EMBL" id="VCAU01000223">
    <property type="protein sequence ID" value="KAF9882764.1"/>
    <property type="molecule type" value="Genomic_DNA"/>
</dbReference>
<gene>
    <name evidence="2" type="ORF">FE257_005312</name>
</gene>
<organism evidence="2 3">
    <name type="scientific">Aspergillus nanangensis</name>
    <dbReference type="NCBI Taxonomy" id="2582783"/>
    <lineage>
        <taxon>Eukaryota</taxon>
        <taxon>Fungi</taxon>
        <taxon>Dikarya</taxon>
        <taxon>Ascomycota</taxon>
        <taxon>Pezizomycotina</taxon>
        <taxon>Eurotiomycetes</taxon>
        <taxon>Eurotiomycetidae</taxon>
        <taxon>Eurotiales</taxon>
        <taxon>Aspergillaceae</taxon>
        <taxon>Aspergillus</taxon>
        <taxon>Aspergillus subgen. Circumdati</taxon>
    </lineage>
</organism>
<dbReference type="AlphaFoldDB" id="A0AAD4GM64"/>
<comment type="caution">
    <text evidence="2">The sequence shown here is derived from an EMBL/GenBank/DDBJ whole genome shotgun (WGS) entry which is preliminary data.</text>
</comment>
<reference evidence="2" key="2">
    <citation type="submission" date="2020-02" db="EMBL/GenBank/DDBJ databases">
        <authorList>
            <person name="Gilchrist C.L.M."/>
            <person name="Chooi Y.-H."/>
        </authorList>
    </citation>
    <scope>NUCLEOTIDE SEQUENCE</scope>
    <source>
        <strain evidence="2">MST-FP2251</strain>
    </source>
</reference>
<accession>A0AAD4GM64</accession>
<evidence type="ECO:0000256" key="1">
    <source>
        <dbReference type="SAM" id="MobiDB-lite"/>
    </source>
</evidence>
<name>A0AAD4GM64_ASPNN</name>
<dbReference type="Proteomes" id="UP001194746">
    <property type="component" value="Unassembled WGS sequence"/>
</dbReference>